<name>A0ABR3AVB6_PHYBL</name>
<evidence type="ECO:0000259" key="4">
    <source>
        <dbReference type="Pfam" id="PF07859"/>
    </source>
</evidence>
<comment type="caution">
    <text evidence="5">The sequence shown here is derived from an EMBL/GenBank/DDBJ whole genome shotgun (WGS) entry which is preliminary data.</text>
</comment>
<evidence type="ECO:0000256" key="1">
    <source>
        <dbReference type="ARBA" id="ARBA00010515"/>
    </source>
</evidence>
<accession>A0ABR3AVB6</accession>
<dbReference type="InterPro" id="IPR050300">
    <property type="entry name" value="GDXG_lipolytic_enzyme"/>
</dbReference>
<dbReference type="Gene3D" id="3.40.50.1820">
    <property type="entry name" value="alpha/beta hydrolase"/>
    <property type="match status" value="1"/>
</dbReference>
<dbReference type="PROSITE" id="PS01174">
    <property type="entry name" value="LIPASE_GDXG_SER"/>
    <property type="match status" value="1"/>
</dbReference>
<dbReference type="InterPro" id="IPR033140">
    <property type="entry name" value="Lipase_GDXG_put_SER_AS"/>
</dbReference>
<dbReference type="Pfam" id="PF07859">
    <property type="entry name" value="Abhydrolase_3"/>
    <property type="match status" value="1"/>
</dbReference>
<dbReference type="PANTHER" id="PTHR48081:SF8">
    <property type="entry name" value="ALPHA_BETA HYDROLASE FOLD-3 DOMAIN-CONTAINING PROTEIN-RELATED"/>
    <property type="match status" value="1"/>
</dbReference>
<feature type="active site" evidence="3">
    <location>
        <position position="167"/>
    </location>
</feature>
<proteinExistence type="inferred from homology"/>
<evidence type="ECO:0000256" key="3">
    <source>
        <dbReference type="PROSITE-ProRule" id="PRU10038"/>
    </source>
</evidence>
<organism evidence="5 6">
    <name type="scientific">Phycomyces blakesleeanus</name>
    <dbReference type="NCBI Taxonomy" id="4837"/>
    <lineage>
        <taxon>Eukaryota</taxon>
        <taxon>Fungi</taxon>
        <taxon>Fungi incertae sedis</taxon>
        <taxon>Mucoromycota</taxon>
        <taxon>Mucoromycotina</taxon>
        <taxon>Mucoromycetes</taxon>
        <taxon>Mucorales</taxon>
        <taxon>Phycomycetaceae</taxon>
        <taxon>Phycomyces</taxon>
    </lineage>
</organism>
<keyword evidence="2 5" id="KW-0378">Hydrolase</keyword>
<evidence type="ECO:0000256" key="2">
    <source>
        <dbReference type="ARBA" id="ARBA00022801"/>
    </source>
</evidence>
<gene>
    <name evidence="5" type="ORF">J3Q64DRAFT_1864887</name>
</gene>
<feature type="domain" description="Alpha/beta hydrolase fold-3" evidence="4">
    <location>
        <begin position="87"/>
        <end position="297"/>
    </location>
</feature>
<dbReference type="InterPro" id="IPR029058">
    <property type="entry name" value="AB_hydrolase_fold"/>
</dbReference>
<evidence type="ECO:0000313" key="6">
    <source>
        <dbReference type="Proteomes" id="UP001448207"/>
    </source>
</evidence>
<dbReference type="PANTHER" id="PTHR48081">
    <property type="entry name" value="AB HYDROLASE SUPERFAMILY PROTEIN C4A8.06C"/>
    <property type="match status" value="1"/>
</dbReference>
<comment type="similarity">
    <text evidence="1">Belongs to the 'GDXG' lipolytic enzyme family.</text>
</comment>
<dbReference type="Proteomes" id="UP001448207">
    <property type="component" value="Unassembled WGS sequence"/>
</dbReference>
<protein>
    <submittedName>
        <fullName evidence="5">Alpha/Beta hydrolase protein</fullName>
    </submittedName>
</protein>
<sequence length="416" mass="46383">MDSIRSVVKKSSPSDLVVATIRKIIAMPPRAARIALKEMTKPSKKQRRWIKKVKSPEFKGAYIGYRMKYHSRKDAEKRIKDADLVIFKIHGGGFRVGHCTMYMSAFISWLKILKQKHDINAVVVSVEYGLAPVVSYPTPSLDCLSAYKHLVETLGVPGSKIIISGDSAGGALALETLMRMYSPKMLENLDAPRTNFSVQKPAGVFLSSPLVTAETSSNSWKEFNKTDIVSYQLAKLVIKELLGGSSVNPDEVAILRLSHVQDRFDRFLPNNALVLMGDIEVMRDDISNIVTNIKNGECTNIELYSENYAHDWYFIREIVKKADKKMLFKYDEIFAEFSIKSIKEALLVPDIPPVHSVKSTSISFNSNQNSASSTSPVILSSDNNNLVNELVTPLKEKTNLYDSATPVPLAKSIATF</sequence>
<evidence type="ECO:0000313" key="5">
    <source>
        <dbReference type="EMBL" id="KAL0082707.1"/>
    </source>
</evidence>
<dbReference type="InterPro" id="IPR013094">
    <property type="entry name" value="AB_hydrolase_3"/>
</dbReference>
<dbReference type="EMBL" id="JBCLYO010000015">
    <property type="protein sequence ID" value="KAL0082707.1"/>
    <property type="molecule type" value="Genomic_DNA"/>
</dbReference>
<keyword evidence="6" id="KW-1185">Reference proteome</keyword>
<dbReference type="GO" id="GO:0016787">
    <property type="term" value="F:hydrolase activity"/>
    <property type="evidence" value="ECO:0007669"/>
    <property type="project" value="UniProtKB-KW"/>
</dbReference>
<reference evidence="5 6" key="1">
    <citation type="submission" date="2024-04" db="EMBL/GenBank/DDBJ databases">
        <title>Symmetric and asymmetric DNA N6-adenine methylation regulates different biological responses in Mucorales.</title>
        <authorList>
            <consortium name="Lawrence Berkeley National Laboratory"/>
            <person name="Lax C."/>
            <person name="Mondo S.J."/>
            <person name="Osorio-Concepcion M."/>
            <person name="Muszewska A."/>
            <person name="Corrochano-Luque M."/>
            <person name="Gutierrez G."/>
            <person name="Riley R."/>
            <person name="Lipzen A."/>
            <person name="Guo J."/>
            <person name="Hundley H."/>
            <person name="Amirebrahimi M."/>
            <person name="Ng V."/>
            <person name="Lorenzo-Gutierrez D."/>
            <person name="Binder U."/>
            <person name="Yang J."/>
            <person name="Song Y."/>
            <person name="Canovas D."/>
            <person name="Navarro E."/>
            <person name="Freitag M."/>
            <person name="Gabaldon T."/>
            <person name="Grigoriev I.V."/>
            <person name="Corrochano L.M."/>
            <person name="Nicolas F.E."/>
            <person name="Garre V."/>
        </authorList>
    </citation>
    <scope>NUCLEOTIDE SEQUENCE [LARGE SCALE GENOMIC DNA]</scope>
    <source>
        <strain evidence="5 6">L51</strain>
    </source>
</reference>
<dbReference type="SUPFAM" id="SSF53474">
    <property type="entry name" value="alpha/beta-Hydrolases"/>
    <property type="match status" value="1"/>
</dbReference>